<accession>A0A6I6IN48</accession>
<name>A0A6I6IN48_9RHOB</name>
<dbReference type="EMBL" id="CP034348">
    <property type="protein sequence ID" value="QGX98459.1"/>
    <property type="molecule type" value="Genomic_DNA"/>
</dbReference>
<keyword evidence="3" id="KW-1185">Reference proteome</keyword>
<feature type="transmembrane region" description="Helical" evidence="1">
    <location>
        <begin position="46"/>
        <end position="70"/>
    </location>
</feature>
<organism evidence="2 3">
    <name type="scientific">Roseovarius faecimaris</name>
    <dbReference type="NCBI Taxonomy" id="2494550"/>
    <lineage>
        <taxon>Bacteria</taxon>
        <taxon>Pseudomonadati</taxon>
        <taxon>Pseudomonadota</taxon>
        <taxon>Alphaproteobacteria</taxon>
        <taxon>Rhodobacterales</taxon>
        <taxon>Roseobacteraceae</taxon>
        <taxon>Roseovarius</taxon>
    </lineage>
</organism>
<keyword evidence="1" id="KW-0812">Transmembrane</keyword>
<gene>
    <name evidence="2" type="ORF">EI983_09260</name>
</gene>
<evidence type="ECO:0000313" key="2">
    <source>
        <dbReference type="EMBL" id="QGX98459.1"/>
    </source>
</evidence>
<dbReference type="AlphaFoldDB" id="A0A6I6IN48"/>
<feature type="transmembrane region" description="Helical" evidence="1">
    <location>
        <begin position="20"/>
        <end position="40"/>
    </location>
</feature>
<dbReference type="RefSeq" id="WP_157707090.1">
    <property type="nucleotide sequence ID" value="NZ_CP034348.1"/>
</dbReference>
<sequence length="85" mass="9861">MLRRLKDKLSSPLLQQKLLVGAFLPLVFFLPLLILVVFWPGEEGAIVWKVMALTLTPASLFGLWVLYLYFVAQISDQERQLDKWK</sequence>
<evidence type="ECO:0000256" key="1">
    <source>
        <dbReference type="SAM" id="Phobius"/>
    </source>
</evidence>
<dbReference type="Proteomes" id="UP000428330">
    <property type="component" value="Chromosome"/>
</dbReference>
<evidence type="ECO:0000313" key="3">
    <source>
        <dbReference type="Proteomes" id="UP000428330"/>
    </source>
</evidence>
<proteinExistence type="predicted"/>
<reference evidence="3" key="1">
    <citation type="submission" date="2018-12" db="EMBL/GenBank/DDBJ databases">
        <title>Complete genome sequence of Roseovarius sp. MME-070.</title>
        <authorList>
            <person name="Nam Y.-D."/>
            <person name="Kang J."/>
            <person name="Chung W.-H."/>
            <person name="Park Y.S."/>
        </authorList>
    </citation>
    <scope>NUCLEOTIDE SEQUENCE [LARGE SCALE GENOMIC DNA]</scope>
    <source>
        <strain evidence="3">MME-070</strain>
    </source>
</reference>
<protein>
    <submittedName>
        <fullName evidence="2">Uncharacterized protein</fullName>
    </submittedName>
</protein>
<keyword evidence="1" id="KW-0472">Membrane</keyword>
<keyword evidence="1" id="KW-1133">Transmembrane helix</keyword>
<dbReference type="KEGG" id="rom:EI983_09260"/>